<sequence length="59" mass="6488">MAINPQVTRLESGDSATVVKEVTKVADESPGITEKERHWRSNNRVEGQAERRAGVVAAR</sequence>
<reference evidence="3" key="1">
    <citation type="journal article" date="2019" name="Int. J. Syst. Evol. Microbiol.">
        <title>The Global Catalogue of Microorganisms (GCM) 10K type strain sequencing project: providing services to taxonomists for standard genome sequencing and annotation.</title>
        <authorList>
            <consortium name="The Broad Institute Genomics Platform"/>
            <consortium name="The Broad Institute Genome Sequencing Center for Infectious Disease"/>
            <person name="Wu L."/>
            <person name="Ma J."/>
        </authorList>
    </citation>
    <scope>NUCLEOTIDE SEQUENCE [LARGE SCALE GENOMIC DNA]</scope>
    <source>
        <strain evidence="3">JCM 9377</strain>
    </source>
</reference>
<organism evidence="2 3">
    <name type="scientific">Actinocorallia longicatena</name>
    <dbReference type="NCBI Taxonomy" id="111803"/>
    <lineage>
        <taxon>Bacteria</taxon>
        <taxon>Bacillati</taxon>
        <taxon>Actinomycetota</taxon>
        <taxon>Actinomycetes</taxon>
        <taxon>Streptosporangiales</taxon>
        <taxon>Thermomonosporaceae</taxon>
        <taxon>Actinocorallia</taxon>
    </lineage>
</organism>
<dbReference type="Proteomes" id="UP001501237">
    <property type="component" value="Unassembled WGS sequence"/>
</dbReference>
<comment type="caution">
    <text evidence="2">The sequence shown here is derived from an EMBL/GenBank/DDBJ whole genome shotgun (WGS) entry which is preliminary data.</text>
</comment>
<evidence type="ECO:0000256" key="1">
    <source>
        <dbReference type="SAM" id="MobiDB-lite"/>
    </source>
</evidence>
<name>A0ABP6QH83_9ACTN</name>
<evidence type="ECO:0008006" key="4">
    <source>
        <dbReference type="Google" id="ProtNLM"/>
    </source>
</evidence>
<gene>
    <name evidence="2" type="ORF">GCM10010468_48540</name>
</gene>
<dbReference type="EMBL" id="BAAAUV010000013">
    <property type="protein sequence ID" value="GAA3222634.1"/>
    <property type="molecule type" value="Genomic_DNA"/>
</dbReference>
<evidence type="ECO:0000313" key="3">
    <source>
        <dbReference type="Proteomes" id="UP001501237"/>
    </source>
</evidence>
<accession>A0ABP6QH83</accession>
<feature type="region of interest" description="Disordered" evidence="1">
    <location>
        <begin position="27"/>
        <end position="59"/>
    </location>
</feature>
<protein>
    <recommendedName>
        <fullName evidence="4">FXSXX-COOH protein</fullName>
    </recommendedName>
</protein>
<keyword evidence="3" id="KW-1185">Reference proteome</keyword>
<evidence type="ECO:0000313" key="2">
    <source>
        <dbReference type="EMBL" id="GAA3222634.1"/>
    </source>
</evidence>
<feature type="compositionally biased region" description="Basic and acidic residues" evidence="1">
    <location>
        <begin position="27"/>
        <end position="39"/>
    </location>
</feature>
<proteinExistence type="predicted"/>